<reference evidence="4" key="1">
    <citation type="submission" date="2019-07" db="EMBL/GenBank/DDBJ databases">
        <title>Hyphodiscus hymeniophilus genome sequencing and assembly.</title>
        <authorList>
            <person name="Kramer G."/>
            <person name="Nodwell J."/>
        </authorList>
    </citation>
    <scope>NUCLEOTIDE SEQUENCE</scope>
    <source>
        <strain evidence="4">ATCC 34498</strain>
    </source>
</reference>
<dbReference type="Proteomes" id="UP000785200">
    <property type="component" value="Unassembled WGS sequence"/>
</dbReference>
<dbReference type="InterPro" id="IPR021858">
    <property type="entry name" value="Fun_TF"/>
</dbReference>
<keyword evidence="5" id="KW-1185">Reference proteome</keyword>
<evidence type="ECO:0000256" key="3">
    <source>
        <dbReference type="SAM" id="MobiDB-lite"/>
    </source>
</evidence>
<organism evidence="4 5">
    <name type="scientific">Hyphodiscus hymeniophilus</name>
    <dbReference type="NCBI Taxonomy" id="353542"/>
    <lineage>
        <taxon>Eukaryota</taxon>
        <taxon>Fungi</taxon>
        <taxon>Dikarya</taxon>
        <taxon>Ascomycota</taxon>
        <taxon>Pezizomycotina</taxon>
        <taxon>Leotiomycetes</taxon>
        <taxon>Helotiales</taxon>
        <taxon>Hyphodiscaceae</taxon>
        <taxon>Hyphodiscus</taxon>
    </lineage>
</organism>
<dbReference type="GO" id="GO:0000976">
    <property type="term" value="F:transcription cis-regulatory region binding"/>
    <property type="evidence" value="ECO:0007669"/>
    <property type="project" value="TreeGrafter"/>
</dbReference>
<dbReference type="EMBL" id="VNKQ01000021">
    <property type="protein sequence ID" value="KAG0644972.1"/>
    <property type="molecule type" value="Genomic_DNA"/>
</dbReference>
<evidence type="ECO:0000256" key="1">
    <source>
        <dbReference type="ARBA" id="ARBA00004123"/>
    </source>
</evidence>
<evidence type="ECO:0000256" key="2">
    <source>
        <dbReference type="ARBA" id="ARBA00023242"/>
    </source>
</evidence>
<dbReference type="PANTHER" id="PTHR37534:SF23">
    <property type="entry name" value="ZN(II)2CYS6 TRANSCRIPTION FACTOR (EUROFUNG)"/>
    <property type="match status" value="1"/>
</dbReference>
<feature type="compositionally biased region" description="Basic and acidic residues" evidence="3">
    <location>
        <begin position="457"/>
        <end position="466"/>
    </location>
</feature>
<dbReference type="PANTHER" id="PTHR37534">
    <property type="entry name" value="TRANSCRIPTIONAL ACTIVATOR PROTEIN UGA3"/>
    <property type="match status" value="1"/>
</dbReference>
<gene>
    <name evidence="4" type="ORF">D0Z07_9314</name>
</gene>
<dbReference type="GO" id="GO:0003700">
    <property type="term" value="F:DNA-binding transcription factor activity"/>
    <property type="evidence" value="ECO:0007669"/>
    <property type="project" value="TreeGrafter"/>
</dbReference>
<feature type="compositionally biased region" description="Basic and acidic residues" evidence="3">
    <location>
        <begin position="89"/>
        <end position="101"/>
    </location>
</feature>
<proteinExistence type="predicted"/>
<name>A0A9P6VC51_9HELO</name>
<evidence type="ECO:0000313" key="5">
    <source>
        <dbReference type="Proteomes" id="UP000785200"/>
    </source>
</evidence>
<keyword evidence="2" id="KW-0539">Nucleus</keyword>
<dbReference type="OrthoDB" id="5391043at2759"/>
<comment type="subcellular location">
    <subcellularLocation>
        <location evidence="1">Nucleus</location>
    </subcellularLocation>
</comment>
<accession>A0A9P6VC51</accession>
<dbReference type="GO" id="GO:0005634">
    <property type="term" value="C:nucleus"/>
    <property type="evidence" value="ECO:0007669"/>
    <property type="project" value="UniProtKB-SubCell"/>
</dbReference>
<feature type="region of interest" description="Disordered" evidence="3">
    <location>
        <begin position="444"/>
        <end position="466"/>
    </location>
</feature>
<dbReference type="Pfam" id="PF11951">
    <property type="entry name" value="Fungal_trans_2"/>
    <property type="match status" value="1"/>
</dbReference>
<feature type="region of interest" description="Disordered" evidence="3">
    <location>
        <begin position="89"/>
        <end position="122"/>
    </location>
</feature>
<sequence length="704" mass="77620">MCEGYNQRIVFKDPLNLYHGPILGPFGAINVSSAVMDTPKSSTSEPRFASSFSIDHHFQHSQGSEAEVSKSSQKGQPVDVAQGSMIHVEEVGHKSPSRHSEIDEDPYDVSDEDDTDLGQQSDGLPMNDLGSVIALQARQVNTESPAGLDVLQEYKPTARVSPLSDTLTAHVYCYFINSASPTLSLFERHPANPGLIFEGNPVPASQQHIWAYTMPIMALEDQTLLHSILAIGSLHIASVRGGSIIASLKHYTFALRRTAKHMSLPTRRNSPATLGATLLLAWYELMNANHQNWTAHLLGARQLVTEIDFVGKERCLEAMRVEQQDIESPTVSQAGNASLKNRLTALDLDLLAVFRGNRVFAKQSGEVFKYSERELKAYETERDLFWWYCKQDSLQSLLSGRKPFLDTEQRCVCLPRAPIGLINATVAEFAAEDVTRKRKVKEANGDFCHPHSSHPQDTTKKSNERLPELPPVMTESVTMHKYHDNEIDRCESDIARWTKSAEHEWECIRAAFYHFKYHVGEDFQSLGPEFSEPIQTPFGPALQYRTYAIAAIWLAFNMGLIVHHRAHPSMAPGALVALGVTATKTAAFANSIGCIAAGIAPDVDRASYVSPGVSAALGESMFALFIAGVQYETKEQRSWTLSRLSSISRLTGSKTGLAFAEGCEFAWTKIGELGKGPLYRDGLSAVTRSSLIPIFALGIIGVEE</sequence>
<feature type="compositionally biased region" description="Acidic residues" evidence="3">
    <location>
        <begin position="102"/>
        <end position="116"/>
    </location>
</feature>
<evidence type="ECO:0000313" key="4">
    <source>
        <dbReference type="EMBL" id="KAG0644972.1"/>
    </source>
</evidence>
<comment type="caution">
    <text evidence="4">The sequence shown here is derived from an EMBL/GenBank/DDBJ whole genome shotgun (WGS) entry which is preliminary data.</text>
</comment>
<dbReference type="AlphaFoldDB" id="A0A9P6VC51"/>
<evidence type="ECO:0008006" key="6">
    <source>
        <dbReference type="Google" id="ProtNLM"/>
    </source>
</evidence>
<dbReference type="GO" id="GO:0045944">
    <property type="term" value="P:positive regulation of transcription by RNA polymerase II"/>
    <property type="evidence" value="ECO:0007669"/>
    <property type="project" value="TreeGrafter"/>
</dbReference>
<protein>
    <recommendedName>
        <fullName evidence="6">Transcription factor domain-containing protein</fullName>
    </recommendedName>
</protein>